<accession>A0ABU7XRZ9</accession>
<dbReference type="Pfam" id="PF20113">
    <property type="entry name" value="DUF6503"/>
    <property type="match status" value="1"/>
</dbReference>
<gene>
    <name evidence="1" type="ORF">N1F79_10150</name>
</gene>
<protein>
    <submittedName>
        <fullName evidence="1">DUF6503 family protein</fullName>
    </submittedName>
</protein>
<dbReference type="RefSeq" id="WP_303305835.1">
    <property type="nucleotide sequence ID" value="NZ_JAODOP010000004.1"/>
</dbReference>
<dbReference type="EMBL" id="JAODOP010000004">
    <property type="protein sequence ID" value="MEF3833492.1"/>
    <property type="molecule type" value="Genomic_DNA"/>
</dbReference>
<reference evidence="1 2" key="1">
    <citation type="submission" date="2022-09" db="EMBL/GenBank/DDBJ databases">
        <title>Genome sequencing of Flavivirga sp. MEBiC05379.</title>
        <authorList>
            <person name="Oh H.-M."/>
            <person name="Kwon K.K."/>
            <person name="Park M.J."/>
            <person name="Yang S.-H."/>
        </authorList>
    </citation>
    <scope>NUCLEOTIDE SEQUENCE [LARGE SCALE GENOMIC DNA]</scope>
    <source>
        <strain evidence="1 2">MEBiC05379</strain>
    </source>
</reference>
<evidence type="ECO:0000313" key="1">
    <source>
        <dbReference type="EMBL" id="MEF3833492.1"/>
    </source>
</evidence>
<name>A0ABU7XRZ9_9FLAO</name>
<evidence type="ECO:0000313" key="2">
    <source>
        <dbReference type="Proteomes" id="UP001337305"/>
    </source>
</evidence>
<dbReference type="Proteomes" id="UP001337305">
    <property type="component" value="Unassembled WGS sequence"/>
</dbReference>
<comment type="caution">
    <text evidence="1">The sequence shown here is derived from an EMBL/GenBank/DDBJ whole genome shotgun (WGS) entry which is preliminary data.</text>
</comment>
<keyword evidence="2" id="KW-1185">Reference proteome</keyword>
<organism evidence="1 2">
    <name type="scientific">Flavivirga spongiicola</name>
    <dbReference type="NCBI Taxonomy" id="421621"/>
    <lineage>
        <taxon>Bacteria</taxon>
        <taxon>Pseudomonadati</taxon>
        <taxon>Bacteroidota</taxon>
        <taxon>Flavobacteriia</taxon>
        <taxon>Flavobacteriales</taxon>
        <taxon>Flavobacteriaceae</taxon>
        <taxon>Flavivirga</taxon>
    </lineage>
</organism>
<proteinExistence type="predicted"/>
<sequence length="239" mass="27704">MKALLLTLAFFGLLPQLNSQNLTGTQLLEKAIQYHDQDGNWSSFNGQFSVTMETPNNSPRHSNIIINLPEDYFQVIATRDSITTKFTINKGNCSFSLNDSINISEENIKKHRLNCKRAELYKNYYTYLYGLPMKLKDAGTIIEEKVDKKIFKGKTYLVLKVSYDANIGSDIWYFYFNPKSYAMEVYQFFKTNKNGQQIDDSGEYIMLTGEKVINGIKMPKNRAWYYNKDDKYLGTDILN</sequence>
<dbReference type="InterPro" id="IPR045444">
    <property type="entry name" value="DUF6503"/>
</dbReference>